<feature type="signal peptide" evidence="1">
    <location>
        <begin position="1"/>
        <end position="18"/>
    </location>
</feature>
<gene>
    <name evidence="2" type="ORF">DYU05_00790</name>
</gene>
<evidence type="ECO:0000256" key="1">
    <source>
        <dbReference type="SAM" id="SignalP"/>
    </source>
</evidence>
<evidence type="ECO:0000313" key="2">
    <source>
        <dbReference type="EMBL" id="RFZ84201.1"/>
    </source>
</evidence>
<sequence>MKKLLFVVLVFLSTYVFGQDIAIDTAGKPSPALRSKILKESKNSGKLDMWTPIQGHETDGIQIAPGVFATKREVAIIKWAYNLVAIGITNKKEVISIYAELIARDVNSSELKCLNYGYDQGIKRAHK</sequence>
<evidence type="ECO:0000313" key="3">
    <source>
        <dbReference type="Proteomes" id="UP000260823"/>
    </source>
</evidence>
<dbReference type="RefSeq" id="WP_117381091.1">
    <property type="nucleotide sequence ID" value="NZ_QWDE01000001.1"/>
</dbReference>
<organism evidence="2 3">
    <name type="scientific">Mucilaginibacter terrenus</name>
    <dbReference type="NCBI Taxonomy" id="2482727"/>
    <lineage>
        <taxon>Bacteria</taxon>
        <taxon>Pseudomonadati</taxon>
        <taxon>Bacteroidota</taxon>
        <taxon>Sphingobacteriia</taxon>
        <taxon>Sphingobacteriales</taxon>
        <taxon>Sphingobacteriaceae</taxon>
        <taxon>Mucilaginibacter</taxon>
    </lineage>
</organism>
<dbReference type="EMBL" id="QWDE01000001">
    <property type="protein sequence ID" value="RFZ84201.1"/>
    <property type="molecule type" value="Genomic_DNA"/>
</dbReference>
<dbReference type="OrthoDB" id="1242346at2"/>
<dbReference type="Proteomes" id="UP000260823">
    <property type="component" value="Unassembled WGS sequence"/>
</dbReference>
<dbReference type="AlphaFoldDB" id="A0A3E2NTF5"/>
<reference evidence="2 3" key="1">
    <citation type="submission" date="2018-08" db="EMBL/GenBank/DDBJ databases">
        <title>Mucilaginibacter terrae sp. nov., isolated from manganese diggings.</title>
        <authorList>
            <person name="Huang Y."/>
            <person name="Zhou Z."/>
        </authorList>
    </citation>
    <scope>NUCLEOTIDE SEQUENCE [LARGE SCALE GENOMIC DNA]</scope>
    <source>
        <strain evidence="2 3">ZH6</strain>
    </source>
</reference>
<keyword evidence="1" id="KW-0732">Signal</keyword>
<name>A0A3E2NTF5_9SPHI</name>
<protein>
    <submittedName>
        <fullName evidence="2">Uncharacterized protein</fullName>
    </submittedName>
</protein>
<feature type="chain" id="PRO_5017672200" evidence="1">
    <location>
        <begin position="19"/>
        <end position="127"/>
    </location>
</feature>
<proteinExistence type="predicted"/>
<accession>A0A3E2NTF5</accession>
<comment type="caution">
    <text evidence="2">The sequence shown here is derived from an EMBL/GenBank/DDBJ whole genome shotgun (WGS) entry which is preliminary data.</text>
</comment>
<keyword evidence="3" id="KW-1185">Reference proteome</keyword>